<evidence type="ECO:0000313" key="1">
    <source>
        <dbReference type="EMBL" id="KAJ5156809.1"/>
    </source>
</evidence>
<proteinExistence type="predicted"/>
<dbReference type="PANTHER" id="PTHR42921">
    <property type="entry name" value="ACETOACETYL-COA SYNTHETASE"/>
    <property type="match status" value="1"/>
</dbReference>
<dbReference type="OrthoDB" id="10253869at2759"/>
<dbReference type="Gene3D" id="3.30.300.30">
    <property type="match status" value="1"/>
</dbReference>
<sequence length="164" mass="18683">MGRASAKNRCTTEGYEVSIDPTTRQLMFHGREDGVLNPSGVRFGSAEIYRVIEGHFADEIVDSICVKQWRPPDFDERAMLFLLMKRGSAFSVDLVQRIKETIRRELSAHHVPMITTVDLKKVELPVKQIVSGKRIQPSGTLLNPDSLEFYYRFAGVENLRESKL</sequence>
<keyword evidence="2" id="KW-1185">Reference proteome</keyword>
<dbReference type="Proteomes" id="UP001146351">
    <property type="component" value="Unassembled WGS sequence"/>
</dbReference>
<name>A0A9W9LHV8_9EURO</name>
<organism evidence="1 2">
    <name type="scientific">Penicillium capsulatum</name>
    <dbReference type="NCBI Taxonomy" id="69766"/>
    <lineage>
        <taxon>Eukaryota</taxon>
        <taxon>Fungi</taxon>
        <taxon>Dikarya</taxon>
        <taxon>Ascomycota</taxon>
        <taxon>Pezizomycotina</taxon>
        <taxon>Eurotiomycetes</taxon>
        <taxon>Eurotiomycetidae</taxon>
        <taxon>Eurotiales</taxon>
        <taxon>Aspergillaceae</taxon>
        <taxon>Penicillium</taxon>
    </lineage>
</organism>
<dbReference type="PANTHER" id="PTHR42921:SF4">
    <property type="entry name" value="ACETOACETYL-COA SYNTHASE (AFU_ORTHOLOGUE AFUA_8G04770)"/>
    <property type="match status" value="1"/>
</dbReference>
<evidence type="ECO:0000313" key="2">
    <source>
        <dbReference type="Proteomes" id="UP001146351"/>
    </source>
</evidence>
<dbReference type="SUPFAM" id="SSF56801">
    <property type="entry name" value="Acetyl-CoA synthetase-like"/>
    <property type="match status" value="1"/>
</dbReference>
<comment type="caution">
    <text evidence="1">The sequence shown here is derived from an EMBL/GenBank/DDBJ whole genome shotgun (WGS) entry which is preliminary data.</text>
</comment>
<accession>A0A9W9LHV8</accession>
<dbReference type="GO" id="GO:0030729">
    <property type="term" value="F:acetoacetate-CoA ligase activity"/>
    <property type="evidence" value="ECO:0007669"/>
    <property type="project" value="TreeGrafter"/>
</dbReference>
<dbReference type="AlphaFoldDB" id="A0A9W9LHV8"/>
<reference evidence="1" key="1">
    <citation type="submission" date="2022-11" db="EMBL/GenBank/DDBJ databases">
        <authorList>
            <person name="Petersen C."/>
        </authorList>
    </citation>
    <scope>NUCLEOTIDE SEQUENCE</scope>
    <source>
        <strain evidence="1">IBT 21917</strain>
    </source>
</reference>
<dbReference type="InterPro" id="IPR045851">
    <property type="entry name" value="AMP-bd_C_sf"/>
</dbReference>
<gene>
    <name evidence="1" type="ORF">N7492_009612</name>
</gene>
<reference evidence="1" key="2">
    <citation type="journal article" date="2023" name="IMA Fungus">
        <title>Comparative genomic study of the Penicillium genus elucidates a diverse pangenome and 15 lateral gene transfer events.</title>
        <authorList>
            <person name="Petersen C."/>
            <person name="Sorensen T."/>
            <person name="Nielsen M.R."/>
            <person name="Sondergaard T.E."/>
            <person name="Sorensen J.L."/>
            <person name="Fitzpatrick D.A."/>
            <person name="Frisvad J.C."/>
            <person name="Nielsen K.L."/>
        </authorList>
    </citation>
    <scope>NUCLEOTIDE SEQUENCE</scope>
    <source>
        <strain evidence="1">IBT 21917</strain>
    </source>
</reference>
<protein>
    <submittedName>
        <fullName evidence="1">Uncharacterized protein</fullName>
    </submittedName>
</protein>
<dbReference type="EMBL" id="JAPQKO010000006">
    <property type="protein sequence ID" value="KAJ5156809.1"/>
    <property type="molecule type" value="Genomic_DNA"/>
</dbReference>